<accession>A0A976QT86</accession>
<sequence length="451" mass="51934">MCRHKRKKLYHYVLALKRLNEINHIDISDWRFKLILSKVVKRARYFTDLPAVCYYLGNLKCVESIEKVTYHLIERMEYYSPLQLGRIASAFSSCKLFNKYLFSILALRFKSLIDIASNSSIISVAQAFANCMVYNFSLFNTVSFEFQRRVNKDILHTKERMLNAAHLTFSFNPPKEPPSLGELVELGECFATSKYKDLSYFNMLSALLVDHVNQPDPFDPIIIAKAISVYSILKINDIPLMEEVLKKVHTKPYNFPPALMASILKSVSSMIPRTLKIYQSLTDVVIFAHNIGLSKPQFLSSVIANLIKNSRKDRSEYDAPKVFEIVTSKMKLDGESFSLFCYQTKKLMNKLEPCDFMRAARVTRRLKRQEMTDVKLLNLMGLRLAEVSDEFNAHQYNAVITDLTLSGNIQGEILRTMWSKNTLVTRLNKSIGTQRDLRPCWRGCIRANHSG</sequence>
<evidence type="ECO:0000313" key="1">
    <source>
        <dbReference type="EMBL" id="UKJ90277.2"/>
    </source>
</evidence>
<gene>
    <name evidence="1" type="ORF">MACJ_001209</name>
</gene>
<dbReference type="AlphaFoldDB" id="A0A976QT86"/>
<protein>
    <submittedName>
        <fullName evidence="1">Uncharacterized protein</fullName>
    </submittedName>
</protein>
<dbReference type="EMBL" id="CP056068">
    <property type="protein sequence ID" value="UKJ90277.2"/>
    <property type="molecule type" value="Genomic_DNA"/>
</dbReference>
<dbReference type="OrthoDB" id="432817at2759"/>
<dbReference type="Proteomes" id="UP000244803">
    <property type="component" value="Chromosome 2"/>
</dbReference>
<organism evidence="1 2">
    <name type="scientific">Theileria orientalis</name>
    <dbReference type="NCBI Taxonomy" id="68886"/>
    <lineage>
        <taxon>Eukaryota</taxon>
        <taxon>Sar</taxon>
        <taxon>Alveolata</taxon>
        <taxon>Apicomplexa</taxon>
        <taxon>Aconoidasida</taxon>
        <taxon>Piroplasmida</taxon>
        <taxon>Theileriidae</taxon>
        <taxon>Theileria</taxon>
    </lineage>
</organism>
<proteinExistence type="predicted"/>
<name>A0A976QT86_THEOR</name>
<reference evidence="1" key="1">
    <citation type="submission" date="2022-07" db="EMBL/GenBank/DDBJ databases">
        <title>Evaluation of T. orientalis genome assembly methods using nanopore sequencing and analysis of variation between genomes.</title>
        <authorList>
            <person name="Yam J."/>
            <person name="Micallef M.L."/>
            <person name="Liu M."/>
            <person name="Djordjevic S.P."/>
            <person name="Bogema D.R."/>
            <person name="Jenkins C."/>
        </authorList>
    </citation>
    <scope>NUCLEOTIDE SEQUENCE</scope>
    <source>
        <strain evidence="1">Fish Creek</strain>
    </source>
</reference>
<evidence type="ECO:0000313" key="2">
    <source>
        <dbReference type="Proteomes" id="UP000244803"/>
    </source>
</evidence>